<keyword evidence="2" id="KW-1185">Reference proteome</keyword>
<protein>
    <submittedName>
        <fullName evidence="1">Uncharacterized protein</fullName>
    </submittedName>
</protein>
<dbReference type="HOGENOM" id="CLU_948942_0_0_11"/>
<dbReference type="Proteomes" id="UP000018291">
    <property type="component" value="Unassembled WGS sequence"/>
</dbReference>
<reference evidence="1 2" key="1">
    <citation type="journal article" date="2013" name="ISME J.">
        <title>Metabolic model for the filamentous 'Candidatus Microthrix parvicella' based on genomic and metagenomic analyses.</title>
        <authorList>
            <person name="Jon McIlroy S."/>
            <person name="Kristiansen R."/>
            <person name="Albertsen M."/>
            <person name="Michael Karst S."/>
            <person name="Rossetti S."/>
            <person name="Lund Nielsen J."/>
            <person name="Tandoi V."/>
            <person name="James Seviour R."/>
            <person name="Nielsen P.H."/>
        </authorList>
    </citation>
    <scope>NUCLEOTIDE SEQUENCE [LARGE SCALE GENOMIC DNA]</scope>
    <source>
        <strain evidence="1 2">RN1</strain>
    </source>
</reference>
<sequence length="293" mass="30459">MDLVKCDAVVEVDRQQRGEHRVEEKHRLPRVILGHAQRAVPDVAVAAHDVGPSVVLVVVGVLPVGGHRRVIPLPNSGVDFVVTHPVVLAMHDVVADFHVVDDLGQTQRYGARNPQRRKEPAEQGQAAADLQLALGGDDSADVVGILSAEVGPDQFAKLVHGGAEGLGLLQGEPTGAGGGLGVERFGVTWRRGAVQAGLVEVDLVEPGGRAGSEGCGHAGSPVVRMAGVRGMLNWCFGYGAVRLQGDVDIAGRDRHADLYLGAGLGNEFSGANIADATRLEGRDAGVANTHAAT</sequence>
<dbReference type="EMBL" id="CANL01000003">
    <property type="protein sequence ID" value="CCM62377.1"/>
    <property type="molecule type" value="Genomic_DNA"/>
</dbReference>
<proteinExistence type="predicted"/>
<accession>R4Z1A9</accession>
<organism evidence="1 2">
    <name type="scientific">Candidatus Neomicrothrix parvicella RN1</name>
    <dbReference type="NCBI Taxonomy" id="1229780"/>
    <lineage>
        <taxon>Bacteria</taxon>
        <taxon>Bacillati</taxon>
        <taxon>Actinomycetota</taxon>
        <taxon>Acidimicrobiia</taxon>
        <taxon>Acidimicrobiales</taxon>
        <taxon>Microthrixaceae</taxon>
        <taxon>Candidatus Neomicrothrix</taxon>
    </lineage>
</organism>
<comment type="caution">
    <text evidence="1">The sequence shown here is derived from an EMBL/GenBank/DDBJ whole genome shotgun (WGS) entry which is preliminary data.</text>
</comment>
<evidence type="ECO:0000313" key="1">
    <source>
        <dbReference type="EMBL" id="CCM62377.1"/>
    </source>
</evidence>
<gene>
    <name evidence="1" type="ORF">BN381_110043</name>
</gene>
<evidence type="ECO:0000313" key="2">
    <source>
        <dbReference type="Proteomes" id="UP000018291"/>
    </source>
</evidence>
<dbReference type="AlphaFoldDB" id="R4Z1A9"/>
<name>R4Z1A9_9ACTN</name>